<protein>
    <recommendedName>
        <fullName evidence="4">Lipoprotein</fullName>
    </recommendedName>
</protein>
<sequence>MFPKLPRYSLVILTLSGCVTNDEVKLNPVGQHSEPVMPHINQGISPAQRRAIMSGEQPDWSDVYPQRINKNSSAVRK</sequence>
<organism evidence="2 3">
    <name type="scientific">Enterobacter agglomerans</name>
    <name type="common">Erwinia herbicola</name>
    <name type="synonym">Pantoea agglomerans</name>
    <dbReference type="NCBI Taxonomy" id="549"/>
    <lineage>
        <taxon>Bacteria</taxon>
        <taxon>Pseudomonadati</taxon>
        <taxon>Pseudomonadota</taxon>
        <taxon>Gammaproteobacteria</taxon>
        <taxon>Enterobacterales</taxon>
        <taxon>Erwiniaceae</taxon>
        <taxon>Pantoea</taxon>
        <taxon>Pantoea agglomerans group</taxon>
    </lineage>
</organism>
<dbReference type="Proteomes" id="UP000254640">
    <property type="component" value="Unassembled WGS sequence"/>
</dbReference>
<dbReference type="AlphaFoldDB" id="A0A379AF04"/>
<feature type="compositionally biased region" description="Polar residues" evidence="1">
    <location>
        <begin position="68"/>
        <end position="77"/>
    </location>
</feature>
<proteinExistence type="predicted"/>
<evidence type="ECO:0000256" key="1">
    <source>
        <dbReference type="SAM" id="MobiDB-lite"/>
    </source>
</evidence>
<keyword evidence="3" id="KW-1185">Reference proteome</keyword>
<dbReference type="RefSeq" id="WP_425047923.1">
    <property type="nucleotide sequence ID" value="NZ_JBBJRD010000002.1"/>
</dbReference>
<name>A0A379AF04_ENTAG</name>
<gene>
    <name evidence="2" type="ORF">NCTC9381_02372</name>
</gene>
<dbReference type="EMBL" id="UGSO01000001">
    <property type="protein sequence ID" value="SUB16464.1"/>
    <property type="molecule type" value="Genomic_DNA"/>
</dbReference>
<evidence type="ECO:0008006" key="4">
    <source>
        <dbReference type="Google" id="ProtNLM"/>
    </source>
</evidence>
<accession>A0A379AF04</accession>
<dbReference type="PROSITE" id="PS51257">
    <property type="entry name" value="PROKAR_LIPOPROTEIN"/>
    <property type="match status" value="1"/>
</dbReference>
<evidence type="ECO:0000313" key="3">
    <source>
        <dbReference type="Proteomes" id="UP000254640"/>
    </source>
</evidence>
<reference evidence="2 3" key="1">
    <citation type="submission" date="2018-06" db="EMBL/GenBank/DDBJ databases">
        <authorList>
            <consortium name="Pathogen Informatics"/>
            <person name="Doyle S."/>
        </authorList>
    </citation>
    <scope>NUCLEOTIDE SEQUENCE [LARGE SCALE GENOMIC DNA]</scope>
    <source>
        <strain evidence="2 3">NCTC9381</strain>
    </source>
</reference>
<feature type="region of interest" description="Disordered" evidence="1">
    <location>
        <begin position="58"/>
        <end position="77"/>
    </location>
</feature>
<evidence type="ECO:0000313" key="2">
    <source>
        <dbReference type="EMBL" id="SUB16464.1"/>
    </source>
</evidence>